<dbReference type="OrthoDB" id="3633556at2759"/>
<comment type="catalytic activity">
    <reaction evidence="18">
        <text>tetracosanoate + ATP + CoA = tetracosanoyl-CoA + AMP + diphosphate</text>
        <dbReference type="Rhea" id="RHEA:33639"/>
        <dbReference type="ChEBI" id="CHEBI:30616"/>
        <dbReference type="ChEBI" id="CHEBI:31014"/>
        <dbReference type="ChEBI" id="CHEBI:33019"/>
        <dbReference type="ChEBI" id="CHEBI:57287"/>
        <dbReference type="ChEBI" id="CHEBI:65052"/>
        <dbReference type="ChEBI" id="CHEBI:456215"/>
    </reaction>
    <physiologicalReaction direction="left-to-right" evidence="18">
        <dbReference type="Rhea" id="RHEA:33640"/>
    </physiologicalReaction>
</comment>
<dbReference type="AlphaFoldDB" id="A0A8B7AXL5"/>
<dbReference type="InterPro" id="IPR042099">
    <property type="entry name" value="ANL_N_sf"/>
</dbReference>
<evidence type="ECO:0000256" key="15">
    <source>
        <dbReference type="ARBA" id="ARBA00040479"/>
    </source>
</evidence>
<dbReference type="PANTHER" id="PTHR43272">
    <property type="entry name" value="LONG-CHAIN-FATTY-ACID--COA LIGASE"/>
    <property type="match status" value="1"/>
</dbReference>
<evidence type="ECO:0000256" key="17">
    <source>
        <dbReference type="ARBA" id="ARBA00043192"/>
    </source>
</evidence>
<dbReference type="Pfam" id="PF00501">
    <property type="entry name" value="AMP-binding"/>
    <property type="match status" value="1"/>
</dbReference>
<evidence type="ECO:0000313" key="21">
    <source>
        <dbReference type="Proteomes" id="UP000694850"/>
    </source>
</evidence>
<dbReference type="GO" id="GO:0005783">
    <property type="term" value="C:endoplasmic reticulum"/>
    <property type="evidence" value="ECO:0007669"/>
    <property type="project" value="TreeGrafter"/>
</dbReference>
<dbReference type="GO" id="GO:0016020">
    <property type="term" value="C:membrane"/>
    <property type="evidence" value="ECO:0007669"/>
    <property type="project" value="TreeGrafter"/>
</dbReference>
<evidence type="ECO:0000256" key="16">
    <source>
        <dbReference type="ARBA" id="ARBA00042118"/>
    </source>
</evidence>
<dbReference type="GO" id="GO:0005524">
    <property type="term" value="F:ATP binding"/>
    <property type="evidence" value="ECO:0007669"/>
    <property type="project" value="UniProtKB-KW"/>
</dbReference>
<evidence type="ECO:0000259" key="20">
    <source>
        <dbReference type="Pfam" id="PF00501"/>
    </source>
</evidence>
<dbReference type="CDD" id="cd05933">
    <property type="entry name" value="ACSBG_like"/>
    <property type="match status" value="1"/>
</dbReference>
<reference evidence="22" key="1">
    <citation type="submission" date="2025-08" db="UniProtKB">
        <authorList>
            <consortium name="RefSeq"/>
        </authorList>
    </citation>
    <scope>IDENTIFICATION</scope>
</reference>
<comment type="catalytic activity">
    <reaction evidence="8">
        <text>a long-chain fatty acid + ATP + CoA = a long-chain fatty acyl-CoA + AMP + diphosphate</text>
        <dbReference type="Rhea" id="RHEA:15421"/>
        <dbReference type="ChEBI" id="CHEBI:30616"/>
        <dbReference type="ChEBI" id="CHEBI:33019"/>
        <dbReference type="ChEBI" id="CHEBI:57287"/>
        <dbReference type="ChEBI" id="CHEBI:57560"/>
        <dbReference type="ChEBI" id="CHEBI:83139"/>
        <dbReference type="ChEBI" id="CHEBI:456215"/>
        <dbReference type="EC" id="6.2.1.3"/>
    </reaction>
    <physiologicalReaction direction="left-to-right" evidence="8">
        <dbReference type="Rhea" id="RHEA:15422"/>
    </physiologicalReaction>
</comment>
<dbReference type="RefSeq" id="XP_007952683.1">
    <property type="nucleotide sequence ID" value="XM_007954492.1"/>
</dbReference>
<feature type="domain" description="AMP-dependent synthetase/ligase" evidence="20">
    <location>
        <begin position="180"/>
        <end position="603"/>
    </location>
</feature>
<evidence type="ECO:0000256" key="4">
    <source>
        <dbReference type="ARBA" id="ARBA00022741"/>
    </source>
</evidence>
<evidence type="ECO:0000256" key="1">
    <source>
        <dbReference type="ARBA" id="ARBA00004496"/>
    </source>
</evidence>
<name>A0A8B7AXL5_ORYAF</name>
<dbReference type="EC" id="6.2.1.3" evidence="11"/>
<evidence type="ECO:0000256" key="3">
    <source>
        <dbReference type="ARBA" id="ARBA00022598"/>
    </source>
</evidence>
<evidence type="ECO:0000313" key="22">
    <source>
        <dbReference type="RefSeq" id="XP_007952683.1"/>
    </source>
</evidence>
<comment type="catalytic activity">
    <reaction evidence="12">
        <text>(9Z,12Z)-octadecadienoate + ATP + CoA = (9Z,12Z)-octadecadienoyl-CoA + AMP + diphosphate</text>
        <dbReference type="Rhea" id="RHEA:33651"/>
        <dbReference type="ChEBI" id="CHEBI:30245"/>
        <dbReference type="ChEBI" id="CHEBI:30616"/>
        <dbReference type="ChEBI" id="CHEBI:33019"/>
        <dbReference type="ChEBI" id="CHEBI:57287"/>
        <dbReference type="ChEBI" id="CHEBI:57383"/>
        <dbReference type="ChEBI" id="CHEBI:456215"/>
    </reaction>
    <physiologicalReaction direction="left-to-right" evidence="12">
        <dbReference type="Rhea" id="RHEA:33652"/>
    </physiologicalReaction>
</comment>
<organism evidence="21 22">
    <name type="scientific">Orycteropus afer afer</name>
    <dbReference type="NCBI Taxonomy" id="1230840"/>
    <lineage>
        <taxon>Eukaryota</taxon>
        <taxon>Metazoa</taxon>
        <taxon>Chordata</taxon>
        <taxon>Craniata</taxon>
        <taxon>Vertebrata</taxon>
        <taxon>Euteleostomi</taxon>
        <taxon>Mammalia</taxon>
        <taxon>Eutheria</taxon>
        <taxon>Afrotheria</taxon>
        <taxon>Tubulidentata</taxon>
        <taxon>Orycteropodidae</taxon>
        <taxon>Orycteropus</taxon>
    </lineage>
</organism>
<keyword evidence="6" id="KW-0067">ATP-binding</keyword>
<dbReference type="PROSITE" id="PS00455">
    <property type="entry name" value="AMP_BINDING"/>
    <property type="match status" value="1"/>
</dbReference>
<dbReference type="Pfam" id="PF23562">
    <property type="entry name" value="AMP-binding_C_3"/>
    <property type="match status" value="1"/>
</dbReference>
<evidence type="ECO:0000256" key="6">
    <source>
        <dbReference type="ARBA" id="ARBA00022840"/>
    </source>
</evidence>
<dbReference type="CTD" id="81616"/>
<dbReference type="PANTHER" id="PTHR43272:SF101">
    <property type="entry name" value="ACYL-COA SYNTHETASE BUBBLEGUM FAMILY MEMBER 2-RELATED"/>
    <property type="match status" value="1"/>
</dbReference>
<evidence type="ECO:0000256" key="19">
    <source>
        <dbReference type="ARBA" id="ARBA00049139"/>
    </source>
</evidence>
<keyword evidence="2" id="KW-0963">Cytoplasm</keyword>
<evidence type="ECO:0000256" key="13">
    <source>
        <dbReference type="ARBA" id="ARBA00036043"/>
    </source>
</evidence>
<proteinExistence type="inferred from homology"/>
<evidence type="ECO:0000256" key="9">
    <source>
        <dbReference type="ARBA" id="ARBA00024548"/>
    </source>
</evidence>
<comment type="similarity">
    <text evidence="14">Belongs to the ATP-dependent AMP-binding enzyme family. Bubblegum subfamily.</text>
</comment>
<evidence type="ECO:0000256" key="5">
    <source>
        <dbReference type="ARBA" id="ARBA00022832"/>
    </source>
</evidence>
<dbReference type="Proteomes" id="UP000694850">
    <property type="component" value="Unplaced"/>
</dbReference>
<keyword evidence="4" id="KW-0547">Nucleotide-binding</keyword>
<accession>A0A8B7AXL5</accession>
<keyword evidence="21" id="KW-1185">Reference proteome</keyword>
<dbReference type="GO" id="GO:0047676">
    <property type="term" value="F:arachidonate-CoA ligase activity"/>
    <property type="evidence" value="ECO:0007669"/>
    <property type="project" value="UniProtKB-EC"/>
</dbReference>
<comment type="catalytic activity">
    <reaction evidence="9">
        <text>(5Z,8Z,11Z,14Z)-eicosatetraenoate + ATP + CoA = (5Z,8Z,11Z,14Z)-eicosatetraenoyl-CoA + AMP + diphosphate</text>
        <dbReference type="Rhea" id="RHEA:19713"/>
        <dbReference type="ChEBI" id="CHEBI:30616"/>
        <dbReference type="ChEBI" id="CHEBI:32395"/>
        <dbReference type="ChEBI" id="CHEBI:33019"/>
        <dbReference type="ChEBI" id="CHEBI:57287"/>
        <dbReference type="ChEBI" id="CHEBI:57368"/>
        <dbReference type="ChEBI" id="CHEBI:456215"/>
        <dbReference type="EC" id="6.2.1.15"/>
    </reaction>
    <physiologicalReaction direction="left-to-right" evidence="9">
        <dbReference type="Rhea" id="RHEA:19714"/>
    </physiologicalReaction>
</comment>
<comment type="subcellular location">
    <subcellularLocation>
        <location evidence="1">Cytoplasm</location>
    </subcellularLocation>
</comment>
<gene>
    <name evidence="22" type="primary">ACSBG2</name>
</gene>
<evidence type="ECO:0000256" key="12">
    <source>
        <dbReference type="ARBA" id="ARBA00035848"/>
    </source>
</evidence>
<dbReference type="GeneID" id="103208758"/>
<dbReference type="Gene3D" id="3.40.50.12780">
    <property type="entry name" value="N-terminal domain of ligase-like"/>
    <property type="match status" value="2"/>
</dbReference>
<evidence type="ECO:0000256" key="10">
    <source>
        <dbReference type="ARBA" id="ARBA00026113"/>
    </source>
</evidence>
<evidence type="ECO:0000256" key="11">
    <source>
        <dbReference type="ARBA" id="ARBA00026121"/>
    </source>
</evidence>
<keyword evidence="3 22" id="KW-0436">Ligase</keyword>
<dbReference type="InterPro" id="IPR020845">
    <property type="entry name" value="AMP-binding_CS"/>
</dbReference>
<evidence type="ECO:0000256" key="18">
    <source>
        <dbReference type="ARBA" id="ARBA00048666"/>
    </source>
</evidence>
<evidence type="ECO:0000256" key="8">
    <source>
        <dbReference type="ARBA" id="ARBA00024484"/>
    </source>
</evidence>
<keyword evidence="5" id="KW-0276">Fatty acid metabolism</keyword>
<sequence length="793" mass="88729">MGVFRFTYPYLVILPVYQCIHRRVRSEGGSSEQPLAERVWGVVQVVAPPRLASSPKSPWASDAWLLSLSPPNSGKRRAAHWTLRARRWSETAPAHNPVEWAPAPSGVGSRPSRYWDLHLAIRRAKTPTSEEEEAKDLEVDMDKTEDALQLWTTHRDGEILLRLTKHGPGHETPITIPEFFRESVSRFGTYPAVATRKNDKWEFLKYSQYYEACRKAARGFLKLGLERFNAVGILGFNSVEWFIAGIGAILAGGLCVGIYVTNSPEACQYAITNAKVNILVVENDQQLRKILSIPQEKLETLKAIVQYKPPMKESGSNVYSWDDFMELGNSIPDSQLDEIIESQKANQCAVIIYTSGTTGNPKGVMLSHDNITWMAGAVSRNCNLSLPPEKQEMVVSYLPLSHIAAQIMDMWIPIKVGAITYFAQPDALRGTLVNTLHQVRPTSFLGVPRIWEKMQEKIKENSTKSSALKKKVFSWARNIGLQVNTKRMLGVHDPPMSYHMAKALVFSKVRSALGLDRCRYFVCGAAPLPEETAEFFLSLDIPICEMYGMSESSGPHTVSVSENYRILSCGKPLSGSKTMLSQQNKDGIGELCLWGRHVFMGYLDREDATREAIDEDGWLHSGDLGRMDKHGYIYITGRTKEILITAGGENVAPVPIENLVKQRIPIISNAMLVGDKAKFLSILLTLKCEFNSKSGEPLDRLSPETINFCRHLGSQSTTVTDILEGQDPYVYTAIQKGIDKVNEAAISNAQKIQKWLILEKDFSISSGELGPTGKVRRQFITEKYKTQISNLYH</sequence>
<evidence type="ECO:0000256" key="7">
    <source>
        <dbReference type="ARBA" id="ARBA00023098"/>
    </source>
</evidence>
<dbReference type="EC" id="6.2.1.15" evidence="10"/>
<comment type="catalytic activity">
    <reaction evidence="19">
        <text>hexadecanoate + ATP + CoA = hexadecanoyl-CoA + AMP + diphosphate</text>
        <dbReference type="Rhea" id="RHEA:30751"/>
        <dbReference type="ChEBI" id="CHEBI:7896"/>
        <dbReference type="ChEBI" id="CHEBI:30616"/>
        <dbReference type="ChEBI" id="CHEBI:33019"/>
        <dbReference type="ChEBI" id="CHEBI:57287"/>
        <dbReference type="ChEBI" id="CHEBI:57379"/>
        <dbReference type="ChEBI" id="CHEBI:456215"/>
    </reaction>
    <physiologicalReaction direction="left-to-right" evidence="19">
        <dbReference type="Rhea" id="RHEA:30752"/>
    </physiologicalReaction>
</comment>
<protein>
    <recommendedName>
        <fullName evidence="15">Long-chain-fatty-acid--CoA ligase ACSBG2</fullName>
        <ecNumber evidence="10">6.2.1.15</ecNumber>
        <ecNumber evidence="11">6.2.1.3</ecNumber>
    </recommendedName>
    <alternativeName>
        <fullName evidence="17">Acyl-CoA synthetase bubblegum family member 2</fullName>
    </alternativeName>
    <alternativeName>
        <fullName evidence="16">Arachidonate--CoA ligase ACSBG2</fullName>
    </alternativeName>
</protein>
<dbReference type="InterPro" id="IPR000873">
    <property type="entry name" value="AMP-dep_synth/lig_dom"/>
</dbReference>
<keyword evidence="7" id="KW-0443">Lipid metabolism</keyword>
<dbReference type="SUPFAM" id="SSF56801">
    <property type="entry name" value="Acetyl-CoA synthetase-like"/>
    <property type="match status" value="1"/>
</dbReference>
<evidence type="ECO:0000256" key="2">
    <source>
        <dbReference type="ARBA" id="ARBA00022490"/>
    </source>
</evidence>
<evidence type="ECO:0000256" key="14">
    <source>
        <dbReference type="ARBA" id="ARBA00038034"/>
    </source>
</evidence>
<comment type="catalytic activity">
    <reaction evidence="13">
        <text>(9Z)-octadecenoate + ATP + CoA = (9Z)-octadecenoyl-CoA + AMP + diphosphate</text>
        <dbReference type="Rhea" id="RHEA:33607"/>
        <dbReference type="ChEBI" id="CHEBI:30616"/>
        <dbReference type="ChEBI" id="CHEBI:30823"/>
        <dbReference type="ChEBI" id="CHEBI:33019"/>
        <dbReference type="ChEBI" id="CHEBI:57287"/>
        <dbReference type="ChEBI" id="CHEBI:57387"/>
        <dbReference type="ChEBI" id="CHEBI:456215"/>
    </reaction>
    <physiologicalReaction direction="left-to-right" evidence="13">
        <dbReference type="Rhea" id="RHEA:33608"/>
    </physiologicalReaction>
</comment>